<reference evidence="1 2" key="1">
    <citation type="submission" date="2015-04" db="EMBL/GenBank/DDBJ databases">
        <authorList>
            <person name="Syromyatnikov M.Y."/>
            <person name="Popov V.N."/>
        </authorList>
    </citation>
    <scope>NUCLEOTIDE SEQUENCE [LARGE SCALE GENOMIC DNA]</scope>
</reference>
<organism evidence="1 2">
    <name type="scientific">Clunio marinus</name>
    <dbReference type="NCBI Taxonomy" id="568069"/>
    <lineage>
        <taxon>Eukaryota</taxon>
        <taxon>Metazoa</taxon>
        <taxon>Ecdysozoa</taxon>
        <taxon>Arthropoda</taxon>
        <taxon>Hexapoda</taxon>
        <taxon>Insecta</taxon>
        <taxon>Pterygota</taxon>
        <taxon>Neoptera</taxon>
        <taxon>Endopterygota</taxon>
        <taxon>Diptera</taxon>
        <taxon>Nematocera</taxon>
        <taxon>Chironomoidea</taxon>
        <taxon>Chironomidae</taxon>
        <taxon>Clunio</taxon>
    </lineage>
</organism>
<protein>
    <submittedName>
        <fullName evidence="1">CLUMA_CG017315, isoform A</fullName>
    </submittedName>
</protein>
<dbReference type="EMBL" id="CVRI01000062">
    <property type="protein sequence ID" value="CRL04203.1"/>
    <property type="molecule type" value="Genomic_DNA"/>
</dbReference>
<sequence length="108" mass="12604">MVGAETRFSGTPQKYYDDENPKTLKKLHVHTKKNSTNTQSKFLFGVSHSNVNWIKFNSRFTAFKHTSNIHHCFRLCEGHLLNIIAVLLKMRLLGESRKTTTKHTMNWQ</sequence>
<keyword evidence="2" id="KW-1185">Reference proteome</keyword>
<evidence type="ECO:0000313" key="1">
    <source>
        <dbReference type="EMBL" id="CRL04203.1"/>
    </source>
</evidence>
<proteinExistence type="predicted"/>
<evidence type="ECO:0000313" key="2">
    <source>
        <dbReference type="Proteomes" id="UP000183832"/>
    </source>
</evidence>
<accession>A0A1J1IVB0</accession>
<dbReference type="AlphaFoldDB" id="A0A1J1IVB0"/>
<gene>
    <name evidence="1" type="ORF">CLUMA_CG017315</name>
</gene>
<name>A0A1J1IVB0_9DIPT</name>
<dbReference type="Proteomes" id="UP000183832">
    <property type="component" value="Unassembled WGS sequence"/>
</dbReference>